<dbReference type="AlphaFoldDB" id="D7FR33"/>
<dbReference type="GO" id="GO:0004364">
    <property type="term" value="F:glutathione transferase activity"/>
    <property type="evidence" value="ECO:0007669"/>
    <property type="project" value="UniProtKB-EC"/>
</dbReference>
<dbReference type="InterPro" id="IPR004045">
    <property type="entry name" value="Glutathione_S-Trfase_N"/>
</dbReference>
<gene>
    <name evidence="2" type="primary">GST</name>
    <name evidence="2" type="ORF">Esi_0021_0028</name>
</gene>
<sequence>MAPMKLTYFEFAALGEPLRLALAQSGVEWIDNRLPSEEWPTLKPSESAEVVLFSRYSWRLSILSE</sequence>
<dbReference type="Proteomes" id="UP000002630">
    <property type="component" value="Linkage Group LG14"/>
</dbReference>
<dbReference type="EMBL" id="FN648387">
    <property type="protein sequence ID" value="CBJ26100.1"/>
    <property type="molecule type" value="Genomic_DNA"/>
</dbReference>
<feature type="domain" description="GST N-terminal" evidence="1">
    <location>
        <begin position="2"/>
        <end position="65"/>
    </location>
</feature>
<dbReference type="OrthoDB" id="420389at2759"/>
<evidence type="ECO:0000259" key="1">
    <source>
        <dbReference type="PROSITE" id="PS50404"/>
    </source>
</evidence>
<dbReference type="PROSITE" id="PS50404">
    <property type="entry name" value="GST_NTER"/>
    <property type="match status" value="1"/>
</dbReference>
<evidence type="ECO:0000313" key="2">
    <source>
        <dbReference type="EMBL" id="CBJ26100.1"/>
    </source>
</evidence>
<keyword evidence="3" id="KW-1185">Reference proteome</keyword>
<evidence type="ECO:0000313" key="3">
    <source>
        <dbReference type="Proteomes" id="UP000002630"/>
    </source>
</evidence>
<keyword evidence="2" id="KW-0808">Transferase</keyword>
<dbReference type="InterPro" id="IPR036249">
    <property type="entry name" value="Thioredoxin-like_sf"/>
</dbReference>
<organism evidence="2 3">
    <name type="scientific">Ectocarpus siliculosus</name>
    <name type="common">Brown alga</name>
    <name type="synonym">Conferva siliculosa</name>
    <dbReference type="NCBI Taxonomy" id="2880"/>
    <lineage>
        <taxon>Eukaryota</taxon>
        <taxon>Sar</taxon>
        <taxon>Stramenopiles</taxon>
        <taxon>Ochrophyta</taxon>
        <taxon>PX clade</taxon>
        <taxon>Phaeophyceae</taxon>
        <taxon>Ectocarpales</taxon>
        <taxon>Ectocarpaceae</taxon>
        <taxon>Ectocarpus</taxon>
    </lineage>
</organism>
<reference evidence="2 3" key="1">
    <citation type="journal article" date="2010" name="Nature">
        <title>The Ectocarpus genome and the independent evolution of multicellularity in brown algae.</title>
        <authorList>
            <person name="Cock J.M."/>
            <person name="Sterck L."/>
            <person name="Rouze P."/>
            <person name="Scornet D."/>
            <person name="Allen A.E."/>
            <person name="Amoutzias G."/>
            <person name="Anthouard V."/>
            <person name="Artiguenave F."/>
            <person name="Aury J.M."/>
            <person name="Badger J.H."/>
            <person name="Beszteri B."/>
            <person name="Billiau K."/>
            <person name="Bonnet E."/>
            <person name="Bothwell J.H."/>
            <person name="Bowler C."/>
            <person name="Boyen C."/>
            <person name="Brownlee C."/>
            <person name="Carrano C.J."/>
            <person name="Charrier B."/>
            <person name="Cho G.Y."/>
            <person name="Coelho S.M."/>
            <person name="Collen J."/>
            <person name="Corre E."/>
            <person name="Da Silva C."/>
            <person name="Delage L."/>
            <person name="Delaroque N."/>
            <person name="Dittami S.M."/>
            <person name="Doulbeau S."/>
            <person name="Elias M."/>
            <person name="Farnham G."/>
            <person name="Gachon C.M."/>
            <person name="Gschloessl B."/>
            <person name="Heesch S."/>
            <person name="Jabbari K."/>
            <person name="Jubin C."/>
            <person name="Kawai H."/>
            <person name="Kimura K."/>
            <person name="Kloareg B."/>
            <person name="Kupper F.C."/>
            <person name="Lang D."/>
            <person name="Le Bail A."/>
            <person name="Leblanc C."/>
            <person name="Lerouge P."/>
            <person name="Lohr M."/>
            <person name="Lopez P.J."/>
            <person name="Martens C."/>
            <person name="Maumus F."/>
            <person name="Michel G."/>
            <person name="Miranda-Saavedra D."/>
            <person name="Morales J."/>
            <person name="Moreau H."/>
            <person name="Motomura T."/>
            <person name="Nagasato C."/>
            <person name="Napoli C.A."/>
            <person name="Nelson D.R."/>
            <person name="Nyvall-Collen P."/>
            <person name="Peters A.F."/>
            <person name="Pommier C."/>
            <person name="Potin P."/>
            <person name="Poulain J."/>
            <person name="Quesneville H."/>
            <person name="Read B."/>
            <person name="Rensing S.A."/>
            <person name="Ritter A."/>
            <person name="Rousvoal S."/>
            <person name="Samanta M."/>
            <person name="Samson G."/>
            <person name="Schroeder D.C."/>
            <person name="Segurens B."/>
            <person name="Strittmatter M."/>
            <person name="Tonon T."/>
            <person name="Tregear J.W."/>
            <person name="Valentin K."/>
            <person name="von Dassow P."/>
            <person name="Yamagishi T."/>
            <person name="Van de Peer Y."/>
            <person name="Wincker P."/>
        </authorList>
    </citation>
    <scope>NUCLEOTIDE SEQUENCE [LARGE SCALE GENOMIC DNA]</scope>
    <source>
        <strain evidence="3">Ec32 / CCAP1310/4</strain>
    </source>
</reference>
<protein>
    <submittedName>
        <fullName evidence="2">Glutathione S-transferase</fullName>
        <ecNumber evidence="2">2.5.1.18</ecNumber>
    </submittedName>
</protein>
<dbReference type="Gene3D" id="1.20.1050.130">
    <property type="match status" value="1"/>
</dbReference>
<name>D7FR33_ECTSI</name>
<dbReference type="EC" id="2.5.1.18" evidence="2"/>
<accession>D7FR33</accession>
<dbReference type="SUPFAM" id="SSF52833">
    <property type="entry name" value="Thioredoxin-like"/>
    <property type="match status" value="1"/>
</dbReference>
<proteinExistence type="predicted"/>